<evidence type="ECO:0000256" key="1">
    <source>
        <dbReference type="SAM" id="MobiDB-lite"/>
    </source>
</evidence>
<dbReference type="Gene3D" id="3.30.70.330">
    <property type="match status" value="1"/>
</dbReference>
<evidence type="ECO:0000313" key="3">
    <source>
        <dbReference type="Proteomes" id="UP000887574"/>
    </source>
</evidence>
<dbReference type="PANTHER" id="PTHR23147">
    <property type="entry name" value="SERINE/ARGININE RICH SPLICING FACTOR"/>
    <property type="match status" value="1"/>
</dbReference>
<dbReference type="InterPro" id="IPR035979">
    <property type="entry name" value="RBD_domain_sf"/>
</dbReference>
<protein>
    <submittedName>
        <fullName evidence="4">RRM domain-containing protein</fullName>
    </submittedName>
</protein>
<feature type="compositionally biased region" description="Basic and acidic residues" evidence="1">
    <location>
        <begin position="63"/>
        <end position="95"/>
    </location>
</feature>
<dbReference type="Proteomes" id="UP000887574">
    <property type="component" value="Unplaced"/>
</dbReference>
<feature type="compositionally biased region" description="Basic residues" evidence="1">
    <location>
        <begin position="99"/>
        <end position="119"/>
    </location>
</feature>
<dbReference type="InterPro" id="IPR012677">
    <property type="entry name" value="Nucleotide-bd_a/b_plait_sf"/>
</dbReference>
<organism evidence="3 4">
    <name type="scientific">Ditylenchus dipsaci</name>
    <dbReference type="NCBI Taxonomy" id="166011"/>
    <lineage>
        <taxon>Eukaryota</taxon>
        <taxon>Metazoa</taxon>
        <taxon>Ecdysozoa</taxon>
        <taxon>Nematoda</taxon>
        <taxon>Chromadorea</taxon>
        <taxon>Rhabditida</taxon>
        <taxon>Tylenchina</taxon>
        <taxon>Tylenchomorpha</taxon>
        <taxon>Sphaerularioidea</taxon>
        <taxon>Anguinidae</taxon>
        <taxon>Anguininae</taxon>
        <taxon>Ditylenchus</taxon>
    </lineage>
</organism>
<dbReference type="GO" id="GO:0003723">
    <property type="term" value="F:RNA binding"/>
    <property type="evidence" value="ECO:0007669"/>
    <property type="project" value="InterPro"/>
</dbReference>
<name>A0A915EV47_9BILA</name>
<dbReference type="SUPFAM" id="SSF54928">
    <property type="entry name" value="RNA-binding domain, RBD"/>
    <property type="match status" value="1"/>
</dbReference>
<evidence type="ECO:0000259" key="2">
    <source>
        <dbReference type="Pfam" id="PF00076"/>
    </source>
</evidence>
<reference evidence="4" key="1">
    <citation type="submission" date="2022-11" db="UniProtKB">
        <authorList>
            <consortium name="WormBaseParasite"/>
        </authorList>
    </citation>
    <scope>IDENTIFICATION</scope>
</reference>
<dbReference type="WBParaSite" id="jg985">
    <property type="protein sequence ID" value="jg985"/>
    <property type="gene ID" value="jg985"/>
</dbReference>
<dbReference type="InterPro" id="IPR000504">
    <property type="entry name" value="RRM_dom"/>
</dbReference>
<evidence type="ECO:0000313" key="4">
    <source>
        <dbReference type="WBParaSite" id="jg985"/>
    </source>
</evidence>
<dbReference type="InterPro" id="IPR050907">
    <property type="entry name" value="SRSF"/>
</dbReference>
<sequence length="169" mass="19382">MSRRNEAMDAKIYVGGLPEDATSEEVEEAFHRFGRIRKDIRDAEDAVRSLDGNNRICGVKARVELSHGGRRDDKHGRGGDRRNSFGNRRDEDRRFGGGHSRRRYSRSRSRSPPRGRSRSPRGSPATMTVIQALKVVKRTYQHILSQVYLIYCLVYPLPIKFFLSLTCCQ</sequence>
<accession>A0A915EV47</accession>
<dbReference type="AlphaFoldDB" id="A0A915EV47"/>
<feature type="domain" description="RRM" evidence="2">
    <location>
        <begin position="12"/>
        <end position="37"/>
    </location>
</feature>
<proteinExistence type="predicted"/>
<dbReference type="Pfam" id="PF00076">
    <property type="entry name" value="RRM_1"/>
    <property type="match status" value="1"/>
</dbReference>
<keyword evidence="3" id="KW-1185">Reference proteome</keyword>
<feature type="region of interest" description="Disordered" evidence="1">
    <location>
        <begin position="63"/>
        <end position="125"/>
    </location>
</feature>